<feature type="compositionally biased region" description="Gly residues" evidence="1">
    <location>
        <begin position="177"/>
        <end position="192"/>
    </location>
</feature>
<keyword evidence="2" id="KW-0732">Signal</keyword>
<evidence type="ECO:0000313" key="3">
    <source>
        <dbReference type="EMBL" id="MFC7269867.1"/>
    </source>
</evidence>
<reference evidence="4" key="1">
    <citation type="journal article" date="2019" name="Int. J. Syst. Evol. Microbiol.">
        <title>The Global Catalogue of Microorganisms (GCM) 10K type strain sequencing project: providing services to taxonomists for standard genome sequencing and annotation.</title>
        <authorList>
            <consortium name="The Broad Institute Genomics Platform"/>
            <consortium name="The Broad Institute Genome Sequencing Center for Infectious Disease"/>
            <person name="Wu L."/>
            <person name="Ma J."/>
        </authorList>
    </citation>
    <scope>NUCLEOTIDE SEQUENCE [LARGE SCALE GENOMIC DNA]</scope>
    <source>
        <strain evidence="4">CGMCC 1.15772</strain>
    </source>
</reference>
<gene>
    <name evidence="3" type="ORF">ACFQRL_12925</name>
</gene>
<evidence type="ECO:0000313" key="4">
    <source>
        <dbReference type="Proteomes" id="UP001596507"/>
    </source>
</evidence>
<feature type="region of interest" description="Disordered" evidence="1">
    <location>
        <begin position="37"/>
        <end position="58"/>
    </location>
</feature>
<feature type="signal peptide" evidence="2">
    <location>
        <begin position="1"/>
        <end position="29"/>
    </location>
</feature>
<evidence type="ECO:0008006" key="5">
    <source>
        <dbReference type="Google" id="ProtNLM"/>
    </source>
</evidence>
<accession>A0ABW2HEX7</accession>
<feature type="chain" id="PRO_5045260636" description="DUF5666 domain-containing protein" evidence="2">
    <location>
        <begin position="30"/>
        <end position="296"/>
    </location>
</feature>
<sequence length="296" mass="28573">MKTPPSPSRRPLKTLAAFAGGAAALLVLAGCATSAASEQTATPAATDQPQQQGGFDQDRAGVSGLIAYAQDGTLQVQASDAQTAVRYTDDTTVSKTVSTDVSAIAVGDCVMAVVDEDTQTATTITVTAASDDGTCTSGFGGGQMPGGDLPEGGMPSGAPSGAPDGAGMPSGAPSGMPSGGTDGGGMPSGGGFGQLTVGAVTAVSDSTVTVEAVGQDDETTTTEVAVDADTVVTTTEEADASAVEVGLCVTAMGTADDSGGYDATSLTLSDPDENGDCSTGFGGFGGGRPDQGGTDE</sequence>
<feature type="region of interest" description="Disordered" evidence="1">
    <location>
        <begin position="130"/>
        <end position="192"/>
    </location>
</feature>
<name>A0ABW2HEX7_9MICO</name>
<organism evidence="3 4">
    <name type="scientific">Microbacterium fluvii</name>
    <dbReference type="NCBI Taxonomy" id="415215"/>
    <lineage>
        <taxon>Bacteria</taxon>
        <taxon>Bacillati</taxon>
        <taxon>Actinomycetota</taxon>
        <taxon>Actinomycetes</taxon>
        <taxon>Micrococcales</taxon>
        <taxon>Microbacteriaceae</taxon>
        <taxon>Microbacterium</taxon>
    </lineage>
</organism>
<feature type="region of interest" description="Disordered" evidence="1">
    <location>
        <begin position="254"/>
        <end position="296"/>
    </location>
</feature>
<dbReference type="EMBL" id="JBHTBE010000003">
    <property type="protein sequence ID" value="MFC7269867.1"/>
    <property type="molecule type" value="Genomic_DNA"/>
</dbReference>
<protein>
    <recommendedName>
        <fullName evidence="5">DUF5666 domain-containing protein</fullName>
    </recommendedName>
</protein>
<feature type="compositionally biased region" description="Low complexity" evidence="1">
    <location>
        <begin position="152"/>
        <end position="176"/>
    </location>
</feature>
<dbReference type="PROSITE" id="PS51257">
    <property type="entry name" value="PROKAR_LIPOPROTEIN"/>
    <property type="match status" value="1"/>
</dbReference>
<feature type="compositionally biased region" description="Low complexity" evidence="1">
    <location>
        <begin position="39"/>
        <end position="55"/>
    </location>
</feature>
<dbReference type="Proteomes" id="UP001596507">
    <property type="component" value="Unassembled WGS sequence"/>
</dbReference>
<keyword evidence="4" id="KW-1185">Reference proteome</keyword>
<dbReference type="RefSeq" id="WP_262874786.1">
    <property type="nucleotide sequence ID" value="NZ_BAABKW010000001.1"/>
</dbReference>
<evidence type="ECO:0000256" key="2">
    <source>
        <dbReference type="SAM" id="SignalP"/>
    </source>
</evidence>
<proteinExistence type="predicted"/>
<feature type="compositionally biased region" description="Gly residues" evidence="1">
    <location>
        <begin position="280"/>
        <end position="290"/>
    </location>
</feature>
<evidence type="ECO:0000256" key="1">
    <source>
        <dbReference type="SAM" id="MobiDB-lite"/>
    </source>
</evidence>
<comment type="caution">
    <text evidence="3">The sequence shown here is derived from an EMBL/GenBank/DDBJ whole genome shotgun (WGS) entry which is preliminary data.</text>
</comment>